<feature type="compositionally biased region" description="Polar residues" evidence="1">
    <location>
        <begin position="136"/>
        <end position="148"/>
    </location>
</feature>
<feature type="compositionally biased region" description="Polar residues" evidence="1">
    <location>
        <begin position="79"/>
        <end position="97"/>
    </location>
</feature>
<feature type="region of interest" description="Disordered" evidence="1">
    <location>
        <begin position="1"/>
        <end position="20"/>
    </location>
</feature>
<reference evidence="2 3" key="1">
    <citation type="submission" date="2024-04" db="EMBL/GenBank/DDBJ databases">
        <authorList>
            <consortium name="Genoscope - CEA"/>
            <person name="William W."/>
        </authorList>
    </citation>
    <scope>NUCLEOTIDE SEQUENCE [LARGE SCALE GENOMIC DNA]</scope>
</reference>
<feature type="compositionally biased region" description="Low complexity" evidence="1">
    <location>
        <begin position="174"/>
        <end position="192"/>
    </location>
</feature>
<dbReference type="EMBL" id="CAXITT010000052">
    <property type="protein sequence ID" value="CAL1529642.1"/>
    <property type="molecule type" value="Genomic_DNA"/>
</dbReference>
<proteinExistence type="predicted"/>
<feature type="non-terminal residue" evidence="2">
    <location>
        <position position="222"/>
    </location>
</feature>
<dbReference type="AlphaFoldDB" id="A0AAV2H7F6"/>
<evidence type="ECO:0000313" key="2">
    <source>
        <dbReference type="EMBL" id="CAL1529642.1"/>
    </source>
</evidence>
<protein>
    <submittedName>
        <fullName evidence="2">Uncharacterized protein</fullName>
    </submittedName>
</protein>
<organism evidence="2 3">
    <name type="scientific">Lymnaea stagnalis</name>
    <name type="common">Great pond snail</name>
    <name type="synonym">Helix stagnalis</name>
    <dbReference type="NCBI Taxonomy" id="6523"/>
    <lineage>
        <taxon>Eukaryota</taxon>
        <taxon>Metazoa</taxon>
        <taxon>Spiralia</taxon>
        <taxon>Lophotrochozoa</taxon>
        <taxon>Mollusca</taxon>
        <taxon>Gastropoda</taxon>
        <taxon>Heterobranchia</taxon>
        <taxon>Euthyneura</taxon>
        <taxon>Panpulmonata</taxon>
        <taxon>Hygrophila</taxon>
        <taxon>Lymnaeoidea</taxon>
        <taxon>Lymnaeidae</taxon>
        <taxon>Lymnaea</taxon>
    </lineage>
</organism>
<comment type="caution">
    <text evidence="2">The sequence shown here is derived from an EMBL/GenBank/DDBJ whole genome shotgun (WGS) entry which is preliminary data.</text>
</comment>
<feature type="region of interest" description="Disordered" evidence="1">
    <location>
        <begin position="30"/>
        <end position="197"/>
    </location>
</feature>
<gene>
    <name evidence="2" type="ORF">GSLYS_00003797001</name>
</gene>
<evidence type="ECO:0000313" key="3">
    <source>
        <dbReference type="Proteomes" id="UP001497497"/>
    </source>
</evidence>
<keyword evidence="3" id="KW-1185">Reference proteome</keyword>
<sequence length="222" mass="24755">MAKLGEVFAQRPWQTSQMAEQELQFPEIGYRGNAHGAGYPKLPAYAEGRSPPVLKGKDPLVSASSVGRPSSRPDLDSLQYENTRRLQSLSSKNSTEADSLFLHLDHGGRHRNPSSSQRAQDSEPPPYDMSHRHRNPSASSVKSANQDTDWFFEPLNRSRNPSSSSWLTDFTSIRSRNPSGSSNRRSRPGSSNSDREFNLTNIDEFSFLLTDLGRTRSRNSSG</sequence>
<feature type="compositionally biased region" description="Low complexity" evidence="1">
    <location>
        <begin position="154"/>
        <end position="167"/>
    </location>
</feature>
<dbReference type="Proteomes" id="UP001497497">
    <property type="component" value="Unassembled WGS sequence"/>
</dbReference>
<name>A0AAV2H7F6_LYMST</name>
<evidence type="ECO:0000256" key="1">
    <source>
        <dbReference type="SAM" id="MobiDB-lite"/>
    </source>
</evidence>
<accession>A0AAV2H7F6</accession>